<proteinExistence type="predicted"/>
<name>A0A4Q7YYH3_9BACT</name>
<dbReference type="Proteomes" id="UP000292958">
    <property type="component" value="Unassembled WGS sequence"/>
</dbReference>
<organism evidence="1 2">
    <name type="scientific">Edaphobacter modestus</name>
    <dbReference type="NCBI Taxonomy" id="388466"/>
    <lineage>
        <taxon>Bacteria</taxon>
        <taxon>Pseudomonadati</taxon>
        <taxon>Acidobacteriota</taxon>
        <taxon>Terriglobia</taxon>
        <taxon>Terriglobales</taxon>
        <taxon>Acidobacteriaceae</taxon>
        <taxon>Edaphobacter</taxon>
    </lineage>
</organism>
<sequence length="61" mass="7168">MRSDLIFSAMTHVSNRFLLTKLAARATRKLHRPNTRIQDTTNDVFMYFSRSNPIPIVRYTP</sequence>
<keyword evidence="2" id="KW-1185">Reference proteome</keyword>
<reference evidence="1 2" key="1">
    <citation type="submission" date="2019-02" db="EMBL/GenBank/DDBJ databases">
        <title>Genomic Encyclopedia of Archaeal and Bacterial Type Strains, Phase II (KMG-II): from individual species to whole genera.</title>
        <authorList>
            <person name="Goeker M."/>
        </authorList>
    </citation>
    <scope>NUCLEOTIDE SEQUENCE [LARGE SCALE GENOMIC DNA]</scope>
    <source>
        <strain evidence="1 2">DSM 18101</strain>
    </source>
</reference>
<protein>
    <submittedName>
        <fullName evidence="1">Uncharacterized protein</fullName>
    </submittedName>
</protein>
<dbReference type="EMBL" id="SHKW01000001">
    <property type="protein sequence ID" value="RZU42179.1"/>
    <property type="molecule type" value="Genomic_DNA"/>
</dbReference>
<dbReference type="AlphaFoldDB" id="A0A4Q7YYH3"/>
<gene>
    <name evidence="1" type="ORF">BDD14_3726</name>
</gene>
<dbReference type="OrthoDB" id="121975at2"/>
<accession>A0A4Q7YYH3</accession>
<comment type="caution">
    <text evidence="1">The sequence shown here is derived from an EMBL/GenBank/DDBJ whole genome shotgun (WGS) entry which is preliminary data.</text>
</comment>
<evidence type="ECO:0000313" key="2">
    <source>
        <dbReference type="Proteomes" id="UP000292958"/>
    </source>
</evidence>
<evidence type="ECO:0000313" key="1">
    <source>
        <dbReference type="EMBL" id="RZU42179.1"/>
    </source>
</evidence>